<dbReference type="Proteomes" id="UP001180536">
    <property type="component" value="Unassembled WGS sequence"/>
</dbReference>
<sequence length="165" mass="17114">MTSAYLAATTSVTPGTPPPGQAAAAPSRTLMQTLHGAGHFNDLIAAIKATGLASPFHAAGPHTVFAPNDLAFGKLAEALRADLFKPEGKARLTAILRLHLVPRRVRAAVPGEEPATFKSLQGEDLVMHSAHGPRVNAVCIVQPDVQAANGVIHVIDTVLMPIQGG</sequence>
<dbReference type="Pfam" id="PF02469">
    <property type="entry name" value="Fasciclin"/>
    <property type="match status" value="1"/>
</dbReference>
<keyword evidence="4" id="KW-1185">Reference proteome</keyword>
<accession>A0ABU1Z6L2</accession>
<gene>
    <name evidence="3" type="ORF">J2X16_001586</name>
</gene>
<evidence type="ECO:0000256" key="1">
    <source>
        <dbReference type="SAM" id="MobiDB-lite"/>
    </source>
</evidence>
<dbReference type="PANTHER" id="PTHR10900:SF77">
    <property type="entry name" value="FI19380P1"/>
    <property type="match status" value="1"/>
</dbReference>
<evidence type="ECO:0000313" key="4">
    <source>
        <dbReference type="Proteomes" id="UP001180536"/>
    </source>
</evidence>
<dbReference type="PROSITE" id="PS50213">
    <property type="entry name" value="FAS1"/>
    <property type="match status" value="1"/>
</dbReference>
<reference evidence="3 4" key="1">
    <citation type="submission" date="2023-07" db="EMBL/GenBank/DDBJ databases">
        <title>Sorghum-associated microbial communities from plants grown in Nebraska, USA.</title>
        <authorList>
            <person name="Schachtman D."/>
        </authorList>
    </citation>
    <scope>NUCLEOTIDE SEQUENCE [LARGE SCALE GENOMIC DNA]</scope>
    <source>
        <strain evidence="3 4">BE310</strain>
    </source>
</reference>
<proteinExistence type="predicted"/>
<evidence type="ECO:0000259" key="2">
    <source>
        <dbReference type="PROSITE" id="PS50213"/>
    </source>
</evidence>
<name>A0ABU1Z6L2_9BURK</name>
<dbReference type="SUPFAM" id="SSF82153">
    <property type="entry name" value="FAS1 domain"/>
    <property type="match status" value="1"/>
</dbReference>
<feature type="region of interest" description="Disordered" evidence="1">
    <location>
        <begin position="1"/>
        <end position="24"/>
    </location>
</feature>
<evidence type="ECO:0000313" key="3">
    <source>
        <dbReference type="EMBL" id="MDR7296247.1"/>
    </source>
</evidence>
<dbReference type="Gene3D" id="2.30.180.10">
    <property type="entry name" value="FAS1 domain"/>
    <property type="match status" value="1"/>
</dbReference>
<protein>
    <submittedName>
        <fullName evidence="3">Surface protein with fasciclin (FAS1) repeats</fullName>
    </submittedName>
</protein>
<dbReference type="RefSeq" id="WP_310343489.1">
    <property type="nucleotide sequence ID" value="NZ_JAVDXQ010000002.1"/>
</dbReference>
<organism evidence="3 4">
    <name type="scientific">Pelomonas aquatica</name>
    <dbReference type="NCBI Taxonomy" id="431058"/>
    <lineage>
        <taxon>Bacteria</taxon>
        <taxon>Pseudomonadati</taxon>
        <taxon>Pseudomonadota</taxon>
        <taxon>Betaproteobacteria</taxon>
        <taxon>Burkholderiales</taxon>
        <taxon>Sphaerotilaceae</taxon>
        <taxon>Roseateles</taxon>
    </lineage>
</organism>
<dbReference type="InterPro" id="IPR050904">
    <property type="entry name" value="Adhesion/Biosynth-related"/>
</dbReference>
<dbReference type="EMBL" id="JAVDXQ010000002">
    <property type="protein sequence ID" value="MDR7296247.1"/>
    <property type="molecule type" value="Genomic_DNA"/>
</dbReference>
<dbReference type="InterPro" id="IPR000782">
    <property type="entry name" value="FAS1_domain"/>
</dbReference>
<dbReference type="SMART" id="SM00554">
    <property type="entry name" value="FAS1"/>
    <property type="match status" value="1"/>
</dbReference>
<dbReference type="PANTHER" id="PTHR10900">
    <property type="entry name" value="PERIOSTIN-RELATED"/>
    <property type="match status" value="1"/>
</dbReference>
<dbReference type="InterPro" id="IPR036378">
    <property type="entry name" value="FAS1_dom_sf"/>
</dbReference>
<comment type="caution">
    <text evidence="3">The sequence shown here is derived from an EMBL/GenBank/DDBJ whole genome shotgun (WGS) entry which is preliminary data.</text>
</comment>
<feature type="domain" description="FAS1" evidence="2">
    <location>
        <begin position="27"/>
        <end position="159"/>
    </location>
</feature>